<evidence type="ECO:0000259" key="2">
    <source>
        <dbReference type="Pfam" id="PF12776"/>
    </source>
</evidence>
<feature type="region of interest" description="Disordered" evidence="1">
    <location>
        <begin position="90"/>
        <end position="130"/>
    </location>
</feature>
<feature type="compositionally biased region" description="Basic and acidic residues" evidence="1">
    <location>
        <begin position="167"/>
        <end position="176"/>
    </location>
</feature>
<dbReference type="InterPro" id="IPR024752">
    <property type="entry name" value="Myb/SANT-like_dom"/>
</dbReference>
<dbReference type="Pfam" id="PF12776">
    <property type="entry name" value="Myb_DNA-bind_3"/>
    <property type="match status" value="1"/>
</dbReference>
<dbReference type="AlphaFoldDB" id="A0AAU9S9M3"/>
<evidence type="ECO:0000313" key="4">
    <source>
        <dbReference type="Proteomes" id="UP000836841"/>
    </source>
</evidence>
<feature type="domain" description="Myb/SANT-like" evidence="2">
    <location>
        <begin position="8"/>
        <end position="53"/>
    </location>
</feature>
<keyword evidence="4" id="KW-1185">Reference proteome</keyword>
<feature type="compositionally biased region" description="Polar residues" evidence="1">
    <location>
        <begin position="144"/>
        <end position="165"/>
    </location>
</feature>
<dbReference type="PANTHER" id="PTHR31704:SF37">
    <property type="entry name" value="HEAT SHOCK PROTEIN"/>
    <property type="match status" value="1"/>
</dbReference>
<dbReference type="EMBL" id="OU466860">
    <property type="protein sequence ID" value="CAH2060882.1"/>
    <property type="molecule type" value="Genomic_DNA"/>
</dbReference>
<accession>A0AAU9S9M3</accession>
<name>A0AAU9S9M3_THLAR</name>
<dbReference type="PANTHER" id="PTHR31704">
    <property type="entry name" value="MYB/SANT-LIKE DNA-BINDING DOMAIN PROTEIN-RELATED"/>
    <property type="match status" value="1"/>
</dbReference>
<proteinExistence type="predicted"/>
<reference evidence="3 4" key="1">
    <citation type="submission" date="2022-03" db="EMBL/GenBank/DDBJ databases">
        <authorList>
            <person name="Nunn A."/>
            <person name="Chopra R."/>
            <person name="Nunn A."/>
            <person name="Contreras Garrido A."/>
        </authorList>
    </citation>
    <scope>NUCLEOTIDE SEQUENCE [LARGE SCALE GENOMIC DNA]</scope>
</reference>
<feature type="region of interest" description="Disordered" evidence="1">
    <location>
        <begin position="144"/>
        <end position="176"/>
    </location>
</feature>
<organism evidence="3 4">
    <name type="scientific">Thlaspi arvense</name>
    <name type="common">Field penny-cress</name>
    <dbReference type="NCBI Taxonomy" id="13288"/>
    <lineage>
        <taxon>Eukaryota</taxon>
        <taxon>Viridiplantae</taxon>
        <taxon>Streptophyta</taxon>
        <taxon>Embryophyta</taxon>
        <taxon>Tracheophyta</taxon>
        <taxon>Spermatophyta</taxon>
        <taxon>Magnoliopsida</taxon>
        <taxon>eudicotyledons</taxon>
        <taxon>Gunneridae</taxon>
        <taxon>Pentapetalae</taxon>
        <taxon>rosids</taxon>
        <taxon>malvids</taxon>
        <taxon>Brassicales</taxon>
        <taxon>Brassicaceae</taxon>
        <taxon>Thlaspideae</taxon>
        <taxon>Thlaspi</taxon>
    </lineage>
</organism>
<protein>
    <recommendedName>
        <fullName evidence="2">Myb/SANT-like domain-containing protein</fullName>
    </recommendedName>
</protein>
<dbReference type="Proteomes" id="UP000836841">
    <property type="component" value="Chromosome 4"/>
</dbReference>
<gene>
    <name evidence="3" type="ORF">TAV2_LOCUS12937</name>
</gene>
<sequence>MFPITLNWNKVKNKLDNLKKQYELYHKIMFGSTGLEFNPMTGSLDAPDDWWKDKIKTYPEASKLRSKPLRYIPLLHVVFGDKTVVVEDSWQPRPGAHSRAPPADLSENDSLNNNADEREDPTQNNCLHPGDEWFEQVPMEFSPNLNETDPSLASQPSSSTHTQVKNKSKESTNSTEERMALVVKYVRVVPDLVPMTELYWASLDLIATNDVVRGLFLALPDAEKLPFLKRQTKESRNDFFDD</sequence>
<evidence type="ECO:0000256" key="1">
    <source>
        <dbReference type="SAM" id="MobiDB-lite"/>
    </source>
</evidence>
<evidence type="ECO:0000313" key="3">
    <source>
        <dbReference type="EMBL" id="CAH2060882.1"/>
    </source>
</evidence>